<accession>A0ABR9AJW1</accession>
<gene>
    <name evidence="2" type="ORF">IFO69_07590</name>
</gene>
<evidence type="ECO:0000259" key="1">
    <source>
        <dbReference type="PROSITE" id="PS51352"/>
    </source>
</evidence>
<sequence length="207" mass="23198">MKNFIIIVLIFGFIGSHSYNFAQIQGYQIGDQAMDFKLPSVSGDQVSLSGLENAKGAIVIFTCNTCPYAKAYENRIIELHEEYSPRGYPVIAINSNDDQISPGDSFEAMKVRASEKDFPFDYAYDKDQKVIKAYGGMRTPHVYLLNKEENKFVVSYIGAIDNNYQDPNSVSEAYVENAVEALLQNKNIETKTTKAIGCGIKWTKETD</sequence>
<evidence type="ECO:0000313" key="3">
    <source>
        <dbReference type="Proteomes" id="UP000647133"/>
    </source>
</evidence>
<dbReference type="InterPro" id="IPR000866">
    <property type="entry name" value="AhpC/TSA"/>
</dbReference>
<dbReference type="Gene3D" id="3.40.30.10">
    <property type="entry name" value="Glutaredoxin"/>
    <property type="match status" value="1"/>
</dbReference>
<reference evidence="2 3" key="1">
    <citation type="submission" date="2020-09" db="EMBL/GenBank/DDBJ databases">
        <title>Echinicola sp. CAU 1574 isolated from sand of Sido Beach.</title>
        <authorList>
            <person name="Kim W."/>
        </authorList>
    </citation>
    <scope>NUCLEOTIDE SEQUENCE [LARGE SCALE GENOMIC DNA]</scope>
    <source>
        <strain evidence="2 3">CAU 1574</strain>
    </source>
</reference>
<proteinExistence type="predicted"/>
<protein>
    <submittedName>
        <fullName evidence="2">Thioredoxin family protein</fullName>
    </submittedName>
</protein>
<dbReference type="SUPFAM" id="SSF52833">
    <property type="entry name" value="Thioredoxin-like"/>
    <property type="match status" value="1"/>
</dbReference>
<dbReference type="RefSeq" id="WP_192009461.1">
    <property type="nucleotide sequence ID" value="NZ_JACYTQ010000002.1"/>
</dbReference>
<evidence type="ECO:0000313" key="2">
    <source>
        <dbReference type="EMBL" id="MBD8488601.1"/>
    </source>
</evidence>
<name>A0ABR9AJW1_9BACT</name>
<keyword evidence="3" id="KW-1185">Reference proteome</keyword>
<organism evidence="2 3">
    <name type="scientific">Echinicola arenosa</name>
    <dbReference type="NCBI Taxonomy" id="2774144"/>
    <lineage>
        <taxon>Bacteria</taxon>
        <taxon>Pseudomonadati</taxon>
        <taxon>Bacteroidota</taxon>
        <taxon>Cytophagia</taxon>
        <taxon>Cytophagales</taxon>
        <taxon>Cyclobacteriaceae</taxon>
        <taxon>Echinicola</taxon>
    </lineage>
</organism>
<dbReference type="PANTHER" id="PTHR43640:SF1">
    <property type="entry name" value="THIOREDOXIN-DEPENDENT PEROXIREDOXIN"/>
    <property type="match status" value="1"/>
</dbReference>
<dbReference type="EMBL" id="JACYTQ010000002">
    <property type="protein sequence ID" value="MBD8488601.1"/>
    <property type="molecule type" value="Genomic_DNA"/>
</dbReference>
<dbReference type="PROSITE" id="PS51352">
    <property type="entry name" value="THIOREDOXIN_2"/>
    <property type="match status" value="1"/>
</dbReference>
<dbReference type="InterPro" id="IPR047262">
    <property type="entry name" value="PRX-like1"/>
</dbReference>
<dbReference type="Proteomes" id="UP000647133">
    <property type="component" value="Unassembled WGS sequence"/>
</dbReference>
<dbReference type="PANTHER" id="PTHR43640">
    <property type="entry name" value="OS07G0260300 PROTEIN"/>
    <property type="match status" value="1"/>
</dbReference>
<comment type="caution">
    <text evidence="2">The sequence shown here is derived from an EMBL/GenBank/DDBJ whole genome shotgun (WGS) entry which is preliminary data.</text>
</comment>
<dbReference type="InterPro" id="IPR036249">
    <property type="entry name" value="Thioredoxin-like_sf"/>
</dbReference>
<dbReference type="InterPro" id="IPR013766">
    <property type="entry name" value="Thioredoxin_domain"/>
</dbReference>
<feature type="domain" description="Thioredoxin" evidence="1">
    <location>
        <begin position="27"/>
        <end position="184"/>
    </location>
</feature>
<dbReference type="Pfam" id="PF00578">
    <property type="entry name" value="AhpC-TSA"/>
    <property type="match status" value="1"/>
</dbReference>
<dbReference type="CDD" id="cd02969">
    <property type="entry name" value="PRX_like1"/>
    <property type="match status" value="1"/>
</dbReference>